<accession>A0A6P2G932</accession>
<dbReference type="GeneID" id="56500547"/>
<name>A0A6P2G932_9BURK</name>
<evidence type="ECO:0000313" key="7">
    <source>
        <dbReference type="Proteomes" id="UP000755577"/>
    </source>
</evidence>
<dbReference type="InterPro" id="IPR008966">
    <property type="entry name" value="Adhesion_dom_sf"/>
</dbReference>
<evidence type="ECO:0000256" key="2">
    <source>
        <dbReference type="SAM" id="SignalP"/>
    </source>
</evidence>
<keyword evidence="7" id="KW-1185">Reference proteome</keyword>
<feature type="chain" id="PRO_5026769338" evidence="2">
    <location>
        <begin position="45"/>
        <end position="328"/>
    </location>
</feature>
<dbReference type="RefSeq" id="WP_174926262.1">
    <property type="nucleotide sequence ID" value="NZ_CABVLY010000008.1"/>
</dbReference>
<evidence type="ECO:0000259" key="3">
    <source>
        <dbReference type="Pfam" id="PF00419"/>
    </source>
</evidence>
<gene>
    <name evidence="5" type="ORF">BAN20980_02506</name>
    <name evidence="4" type="ORF">JQK92_28330</name>
</gene>
<dbReference type="Proteomes" id="UP000494201">
    <property type="component" value="Unassembled WGS sequence"/>
</dbReference>
<dbReference type="EMBL" id="JAFCIQ010000026">
    <property type="protein sequence ID" value="MBM2770323.1"/>
    <property type="molecule type" value="Genomic_DNA"/>
</dbReference>
<dbReference type="InterPro" id="IPR000259">
    <property type="entry name" value="Adhesion_dom_fimbrial"/>
</dbReference>
<dbReference type="InterPro" id="IPR036937">
    <property type="entry name" value="Adhesion_dom_fimbrial_sf"/>
</dbReference>
<feature type="domain" description="Fimbrial-type adhesion" evidence="3">
    <location>
        <begin position="189"/>
        <end position="328"/>
    </location>
</feature>
<evidence type="ECO:0000256" key="1">
    <source>
        <dbReference type="ARBA" id="ARBA00022729"/>
    </source>
</evidence>
<protein>
    <submittedName>
        <fullName evidence="4 5">Fimbrial protein</fullName>
    </submittedName>
</protein>
<dbReference type="PANTHER" id="PTHR33420">
    <property type="entry name" value="FIMBRIAL SUBUNIT ELFA-RELATED"/>
    <property type="match status" value="1"/>
</dbReference>
<proteinExistence type="predicted"/>
<dbReference type="Pfam" id="PF00419">
    <property type="entry name" value="Fimbrial"/>
    <property type="match status" value="1"/>
</dbReference>
<organism evidence="5 6">
    <name type="scientific">Burkholderia anthina</name>
    <dbReference type="NCBI Taxonomy" id="179879"/>
    <lineage>
        <taxon>Bacteria</taxon>
        <taxon>Pseudomonadati</taxon>
        <taxon>Pseudomonadota</taxon>
        <taxon>Betaproteobacteria</taxon>
        <taxon>Burkholderiales</taxon>
        <taxon>Burkholderiaceae</taxon>
        <taxon>Burkholderia</taxon>
        <taxon>Burkholderia cepacia complex</taxon>
    </lineage>
</organism>
<dbReference type="GO" id="GO:0009289">
    <property type="term" value="C:pilus"/>
    <property type="evidence" value="ECO:0007669"/>
    <property type="project" value="InterPro"/>
</dbReference>
<keyword evidence="1 2" id="KW-0732">Signal</keyword>
<evidence type="ECO:0000313" key="6">
    <source>
        <dbReference type="Proteomes" id="UP000494201"/>
    </source>
</evidence>
<feature type="signal peptide" evidence="2">
    <location>
        <begin position="1"/>
        <end position="44"/>
    </location>
</feature>
<dbReference type="Proteomes" id="UP000755577">
    <property type="component" value="Unassembled WGS sequence"/>
</dbReference>
<dbReference type="SUPFAM" id="SSF49401">
    <property type="entry name" value="Bacterial adhesins"/>
    <property type="match status" value="1"/>
</dbReference>
<dbReference type="GO" id="GO:0043709">
    <property type="term" value="P:cell adhesion involved in single-species biofilm formation"/>
    <property type="evidence" value="ECO:0007669"/>
    <property type="project" value="TreeGrafter"/>
</dbReference>
<dbReference type="EMBL" id="CABVLY010000008">
    <property type="protein sequence ID" value="VVU49799.1"/>
    <property type="molecule type" value="Genomic_DNA"/>
</dbReference>
<dbReference type="PANTHER" id="PTHR33420:SF3">
    <property type="entry name" value="FIMBRIAL SUBUNIT ELFA"/>
    <property type="match status" value="1"/>
</dbReference>
<reference evidence="4 7" key="2">
    <citation type="submission" date="2021-02" db="EMBL/GenBank/DDBJ databases">
        <title>Draft genome of the type strains Burkholderia anthina DSM16086.</title>
        <authorList>
            <person name="Hertel R."/>
            <person name="Meissner J."/>
            <person name="Poehlein A."/>
            <person name="Daniel R."/>
            <person name="Commichau F.M."/>
        </authorList>
    </citation>
    <scope>NUCLEOTIDE SEQUENCE [LARGE SCALE GENOMIC DNA]</scope>
    <source>
        <strain evidence="4 7">DSM 16086</strain>
    </source>
</reference>
<dbReference type="AlphaFoldDB" id="A0A6P2G932"/>
<dbReference type="InterPro" id="IPR050263">
    <property type="entry name" value="Bact_Fimbrial_Adh_Pro"/>
</dbReference>
<evidence type="ECO:0000313" key="5">
    <source>
        <dbReference type="EMBL" id="VVU49799.1"/>
    </source>
</evidence>
<evidence type="ECO:0000313" key="4">
    <source>
        <dbReference type="EMBL" id="MBM2770323.1"/>
    </source>
</evidence>
<reference evidence="5 6" key="1">
    <citation type="submission" date="2019-09" db="EMBL/GenBank/DDBJ databases">
        <authorList>
            <person name="Depoorter E."/>
        </authorList>
    </citation>
    <scope>NUCLEOTIDE SEQUENCE [LARGE SCALE GENOMIC DNA]</scope>
    <source>
        <strain evidence="5">LMG 20980</strain>
    </source>
</reference>
<dbReference type="Gene3D" id="2.60.40.1090">
    <property type="entry name" value="Fimbrial-type adhesion domain"/>
    <property type="match status" value="1"/>
</dbReference>
<sequence length="328" mass="33766">MSTSLIPRPSPCSTLARPSHAPVAHGRSWRAVAAASLLAGCAFASPHAAATVLHAFGQGSIAIPSNTATGTVVARQYYTPTQLCGNDTCEIVRVSLYANGQPSAQAAGPDLETNVPGLSTRLLVDGRPVTSSTLATLRGTAEIQLFRDSRTPRDTTPDAGMTQYYEIVYRSGAAEATAAIHLSAQTGFINGTCSVPDQTVTLPTVSQNTFHGVGSTAGSTDFLLRLNQCPAGYNRIGYQLSPVDGFVAGTNGTLALRPDSTAAGIGVQVSDGATGNPLQLQRSYAVAGYDTRTGGSPAIPLRAAYVQTGSTIVGGSVHAAAQVLLDYQ</sequence>